<dbReference type="Gene3D" id="3.40.50.1000">
    <property type="entry name" value="HAD superfamily/HAD-like"/>
    <property type="match status" value="1"/>
</dbReference>
<dbReference type="Gene3D" id="1.10.150.240">
    <property type="entry name" value="Putative phosphatase, domain 2"/>
    <property type="match status" value="1"/>
</dbReference>
<dbReference type="InterPro" id="IPR023214">
    <property type="entry name" value="HAD_sf"/>
</dbReference>
<dbReference type="OrthoDB" id="9797743at2"/>
<evidence type="ECO:0000256" key="5">
    <source>
        <dbReference type="ARBA" id="ARBA00022842"/>
    </source>
</evidence>
<dbReference type="SFLD" id="SFLDG01129">
    <property type="entry name" value="C1.5:_HAD__Beta-PGM__Phosphata"/>
    <property type="match status" value="1"/>
</dbReference>
<dbReference type="Proteomes" id="UP000037688">
    <property type="component" value="Unassembled WGS sequence"/>
</dbReference>
<accession>A0A0M9BPP4</accession>
<dbReference type="InterPro" id="IPR023198">
    <property type="entry name" value="PGP-like_dom2"/>
</dbReference>
<dbReference type="PATRIC" id="fig|1705561.3.peg.2725"/>
<evidence type="ECO:0000256" key="4">
    <source>
        <dbReference type="ARBA" id="ARBA00022801"/>
    </source>
</evidence>
<dbReference type="InterPro" id="IPR006439">
    <property type="entry name" value="HAD-SF_hydro_IA"/>
</dbReference>
<dbReference type="FunFam" id="3.40.50.1000:FF:000036">
    <property type="entry name" value="HAD family hydrolase"/>
    <property type="match status" value="1"/>
</dbReference>
<dbReference type="NCBIfam" id="TIGR01549">
    <property type="entry name" value="HAD-SF-IA-v1"/>
    <property type="match status" value="1"/>
</dbReference>
<dbReference type="SFLD" id="SFLDS00003">
    <property type="entry name" value="Haloacid_Dehalogenase"/>
    <property type="match status" value="1"/>
</dbReference>
<evidence type="ECO:0000256" key="3">
    <source>
        <dbReference type="ARBA" id="ARBA00022723"/>
    </source>
</evidence>
<organism evidence="6 7">
    <name type="scientific">Paenibacillus xylanivorans</name>
    <dbReference type="NCBI Taxonomy" id="1705561"/>
    <lineage>
        <taxon>Bacteria</taxon>
        <taxon>Bacillati</taxon>
        <taxon>Bacillota</taxon>
        <taxon>Bacilli</taxon>
        <taxon>Bacillales</taxon>
        <taxon>Paenibacillaceae</taxon>
        <taxon>Paenibacillus</taxon>
    </lineage>
</organism>
<evidence type="ECO:0000313" key="7">
    <source>
        <dbReference type="Proteomes" id="UP000037688"/>
    </source>
</evidence>
<protein>
    <submittedName>
        <fullName evidence="6">Phosphoglycolate phosphatase</fullName>
    </submittedName>
</protein>
<sequence>MIKALVFDFDGTIIDTETAWYVAFRDAYKEHGVDLTLEMYSQCIGTSLKTFNPYEYLITDLNLPIDREAFRESVQLHHAALMNNEQVRPGIQNYLEAARKAGLKLAVASSSKREWVEQHLEQLKLKDYFEVIRTADDVAHVKPDPALYNQALEALGVTADEAVAIEDSPNGARAAAAAGIHCVVISNTITGTLDFDMPHQRLSCLTDLEFNDLISKPLVTTV</sequence>
<comment type="cofactor">
    <cofactor evidence="1">
        <name>Mg(2+)</name>
        <dbReference type="ChEBI" id="CHEBI:18420"/>
    </cofactor>
</comment>
<keyword evidence="3" id="KW-0479">Metal-binding</keyword>
<dbReference type="InterPro" id="IPR036412">
    <property type="entry name" value="HAD-like_sf"/>
</dbReference>
<dbReference type="GO" id="GO:0046872">
    <property type="term" value="F:metal ion binding"/>
    <property type="evidence" value="ECO:0007669"/>
    <property type="project" value="UniProtKB-KW"/>
</dbReference>
<name>A0A0M9BPP4_9BACL</name>
<dbReference type="InterPro" id="IPR041492">
    <property type="entry name" value="HAD_2"/>
</dbReference>
<comment type="caution">
    <text evidence="6">The sequence shown here is derived from an EMBL/GenBank/DDBJ whole genome shotgun (WGS) entry which is preliminary data.</text>
</comment>
<evidence type="ECO:0000256" key="2">
    <source>
        <dbReference type="ARBA" id="ARBA00006171"/>
    </source>
</evidence>
<dbReference type="RefSeq" id="WP_053781384.1">
    <property type="nucleotide sequence ID" value="NZ_LITU01000059.1"/>
</dbReference>
<dbReference type="SFLD" id="SFLDG01135">
    <property type="entry name" value="C1.5.6:_HAD__Beta-PGM__Phospha"/>
    <property type="match status" value="1"/>
</dbReference>
<evidence type="ECO:0000313" key="6">
    <source>
        <dbReference type="EMBL" id="KOY15786.1"/>
    </source>
</evidence>
<dbReference type="GO" id="GO:0016787">
    <property type="term" value="F:hydrolase activity"/>
    <property type="evidence" value="ECO:0007669"/>
    <property type="project" value="UniProtKB-KW"/>
</dbReference>
<dbReference type="EMBL" id="LITU01000059">
    <property type="protein sequence ID" value="KOY15786.1"/>
    <property type="molecule type" value="Genomic_DNA"/>
</dbReference>
<dbReference type="Pfam" id="PF13419">
    <property type="entry name" value="HAD_2"/>
    <property type="match status" value="1"/>
</dbReference>
<keyword evidence="7" id="KW-1185">Reference proteome</keyword>
<dbReference type="SUPFAM" id="SSF56784">
    <property type="entry name" value="HAD-like"/>
    <property type="match status" value="1"/>
</dbReference>
<dbReference type="InterPro" id="IPR051600">
    <property type="entry name" value="Beta-PGM-like"/>
</dbReference>
<keyword evidence="5" id="KW-0460">Magnesium</keyword>
<dbReference type="NCBIfam" id="TIGR01509">
    <property type="entry name" value="HAD-SF-IA-v3"/>
    <property type="match status" value="1"/>
</dbReference>
<comment type="similarity">
    <text evidence="2">Belongs to the HAD-like hydrolase superfamily. CbbY/CbbZ/Gph/YieH family.</text>
</comment>
<reference evidence="6 7" key="1">
    <citation type="submission" date="2015-08" db="EMBL/GenBank/DDBJ databases">
        <title>Draft genome sequence of cellulolytic and xylanolytic Paenibacillus sp. A59, isolated from a decaying forest soil from Patagonia, Argentina.</title>
        <authorList>
            <person name="Ghio S."/>
            <person name="Caceres A.M."/>
            <person name="Talia P."/>
            <person name="Grasso D."/>
            <person name="Campos E."/>
        </authorList>
    </citation>
    <scope>NUCLEOTIDE SEQUENCE [LARGE SCALE GENOMIC DNA]</scope>
    <source>
        <strain evidence="6 7">A59</strain>
    </source>
</reference>
<gene>
    <name evidence="6" type="ORF">AMS66_14040</name>
</gene>
<evidence type="ECO:0000256" key="1">
    <source>
        <dbReference type="ARBA" id="ARBA00001946"/>
    </source>
</evidence>
<dbReference type="PANTHER" id="PTHR46193">
    <property type="entry name" value="6-PHOSPHOGLUCONATE PHOSPHATASE"/>
    <property type="match status" value="1"/>
</dbReference>
<keyword evidence="4" id="KW-0378">Hydrolase</keyword>
<dbReference type="AlphaFoldDB" id="A0A0M9BPP4"/>
<dbReference type="PANTHER" id="PTHR46193:SF21">
    <property type="entry name" value="SLL1138 PROTEIN"/>
    <property type="match status" value="1"/>
</dbReference>
<proteinExistence type="inferred from homology"/>